<organism evidence="2 3">
    <name type="scientific">Palleronia marisminoris</name>
    <dbReference type="NCBI Taxonomy" id="315423"/>
    <lineage>
        <taxon>Bacteria</taxon>
        <taxon>Pseudomonadati</taxon>
        <taxon>Pseudomonadota</taxon>
        <taxon>Alphaproteobacteria</taxon>
        <taxon>Rhodobacterales</taxon>
        <taxon>Roseobacteraceae</taxon>
        <taxon>Palleronia</taxon>
    </lineage>
</organism>
<dbReference type="Proteomes" id="UP000193870">
    <property type="component" value="Unassembled WGS sequence"/>
</dbReference>
<name>A0A1Y5SR71_9RHOB</name>
<feature type="transmembrane region" description="Helical" evidence="1">
    <location>
        <begin position="38"/>
        <end position="58"/>
    </location>
</feature>
<evidence type="ECO:0000256" key="1">
    <source>
        <dbReference type="SAM" id="Phobius"/>
    </source>
</evidence>
<proteinExistence type="predicted"/>
<feature type="transmembrane region" description="Helical" evidence="1">
    <location>
        <begin position="65"/>
        <end position="83"/>
    </location>
</feature>
<evidence type="ECO:0000313" key="2">
    <source>
        <dbReference type="EMBL" id="SLN46553.1"/>
    </source>
</evidence>
<protein>
    <submittedName>
        <fullName evidence="2">Uncharacterized protein</fullName>
    </submittedName>
</protein>
<feature type="transmembrane region" description="Helical" evidence="1">
    <location>
        <begin position="89"/>
        <end position="109"/>
    </location>
</feature>
<dbReference type="AlphaFoldDB" id="A0A1Y5SR71"/>
<dbReference type="RefSeq" id="WP_085854021.1">
    <property type="nucleotide sequence ID" value="NZ_FOPF01000005.1"/>
</dbReference>
<accession>A0A1Y5SR71</accession>
<dbReference type="STRING" id="315423.SAMN04488020_10586"/>
<keyword evidence="1" id="KW-0812">Transmembrane</keyword>
<keyword evidence="3" id="KW-1185">Reference proteome</keyword>
<dbReference type="EMBL" id="FWFV01000005">
    <property type="protein sequence ID" value="SLN46553.1"/>
    <property type="molecule type" value="Genomic_DNA"/>
</dbReference>
<sequence length="110" mass="11148">MNARSTFAAAAMLVALLGLVASIHAYLTPRTGVEDTAGPILTALGHAGMAVAALLVLALSRGLGLWVTLFVIVAILTAIAAFLLQQPMILLPALLALVVLPLGLLVGGAR</sequence>
<evidence type="ECO:0000313" key="3">
    <source>
        <dbReference type="Proteomes" id="UP000193870"/>
    </source>
</evidence>
<keyword evidence="1" id="KW-1133">Transmembrane helix</keyword>
<keyword evidence="1" id="KW-0472">Membrane</keyword>
<reference evidence="2 3" key="1">
    <citation type="submission" date="2017-03" db="EMBL/GenBank/DDBJ databases">
        <authorList>
            <person name="Afonso C.L."/>
            <person name="Miller P.J."/>
            <person name="Scott M.A."/>
            <person name="Spackman E."/>
            <person name="Goraichik I."/>
            <person name="Dimitrov K.M."/>
            <person name="Suarez D.L."/>
            <person name="Swayne D.E."/>
        </authorList>
    </citation>
    <scope>NUCLEOTIDE SEQUENCE [LARGE SCALE GENOMIC DNA]</scope>
    <source>
        <strain evidence="2 3">CECT 7066</strain>
    </source>
</reference>
<gene>
    <name evidence="2" type="ORF">PAM7066_02031</name>
</gene>